<dbReference type="PANTHER" id="PTHR32071">
    <property type="entry name" value="TRANSCRIPTIONAL REGULATORY PROTEIN"/>
    <property type="match status" value="1"/>
</dbReference>
<evidence type="ECO:0000259" key="6">
    <source>
        <dbReference type="PROSITE" id="PS50112"/>
    </source>
</evidence>
<keyword evidence="4" id="KW-0804">Transcription</keyword>
<gene>
    <name evidence="7" type="ORF">SAMN02745168_1184</name>
</gene>
<dbReference type="InterPro" id="IPR000014">
    <property type="entry name" value="PAS"/>
</dbReference>
<evidence type="ECO:0000259" key="5">
    <source>
        <dbReference type="PROSITE" id="PS50045"/>
    </source>
</evidence>
<dbReference type="GO" id="GO:0006355">
    <property type="term" value="P:regulation of DNA-templated transcription"/>
    <property type="evidence" value="ECO:0007669"/>
    <property type="project" value="InterPro"/>
</dbReference>
<protein>
    <submittedName>
        <fullName evidence="7">Transcriptional regulator containing PAS, AAA-type ATPase, and DNA-binding Fis domains</fullName>
    </submittedName>
</protein>
<evidence type="ECO:0000256" key="3">
    <source>
        <dbReference type="ARBA" id="ARBA00023015"/>
    </source>
</evidence>
<dbReference type="InterPro" id="IPR025943">
    <property type="entry name" value="Sigma_54_int_dom_ATP-bd_2"/>
</dbReference>
<sequence length="475" mass="54250">MEQIRSGNGGCTVEYEELDKRLSEEREYNEILRFALDMAYEGIVIVDKEGYITAISKAYMEFLGIDNINPIGRHVTEVIENSRMHIVVKTGKPEEAQFQKIKNRYMVASRIPIVIDGEIKGAVGKVLFRNVKELDFLYKKFSKFQKELEDYKEEILQQYSARYLFSDIIGNDKEILEAKKLARKAALTDSNVLLIGESGTGKEIFAHSIHRSSNRVYGRFVKVNCAAIPSDLLESELFGYERGAFTGAKKEGKMGKFELADGGTIFLDEIGEMPLHMQVKLLRVLQEREVEPVGSILPKNIDIRIIAATNQNLEAMVREKKFREDLYYRLNVVTIRIPPLRERKDDIPLLALFLVSKIARKLNKPACKISERALDHMKNCQWEGNVRQLENVIERALNIMEEGENVLLPKHLPREITGNKKEKDVLCLKDALDKAERNAIFSAMDACGGNKIRTAKLLGISRNTLYEKLNKHKIL</sequence>
<accession>A0A1W1ZK64</accession>
<dbReference type="Gene3D" id="1.10.10.60">
    <property type="entry name" value="Homeodomain-like"/>
    <property type="match status" value="1"/>
</dbReference>
<dbReference type="InterPro" id="IPR003593">
    <property type="entry name" value="AAA+_ATPase"/>
</dbReference>
<dbReference type="PRINTS" id="PR01590">
    <property type="entry name" value="HTHFIS"/>
</dbReference>
<proteinExistence type="predicted"/>
<dbReference type="InterPro" id="IPR035965">
    <property type="entry name" value="PAS-like_dom_sf"/>
</dbReference>
<dbReference type="SUPFAM" id="SSF55785">
    <property type="entry name" value="PYP-like sensor domain (PAS domain)"/>
    <property type="match status" value="1"/>
</dbReference>
<dbReference type="EMBL" id="FWXW01000002">
    <property type="protein sequence ID" value="SMC48796.1"/>
    <property type="molecule type" value="Genomic_DNA"/>
</dbReference>
<dbReference type="Proteomes" id="UP000192790">
    <property type="component" value="Unassembled WGS sequence"/>
</dbReference>
<dbReference type="InterPro" id="IPR027417">
    <property type="entry name" value="P-loop_NTPase"/>
</dbReference>
<evidence type="ECO:0000256" key="4">
    <source>
        <dbReference type="ARBA" id="ARBA00023163"/>
    </source>
</evidence>
<dbReference type="AlphaFoldDB" id="A0A1W1ZK64"/>
<dbReference type="CDD" id="cd00130">
    <property type="entry name" value="PAS"/>
    <property type="match status" value="1"/>
</dbReference>
<keyword evidence="1" id="KW-0547">Nucleotide-binding</keyword>
<evidence type="ECO:0000256" key="1">
    <source>
        <dbReference type="ARBA" id="ARBA00022741"/>
    </source>
</evidence>
<feature type="domain" description="PAS" evidence="6">
    <location>
        <begin position="28"/>
        <end position="79"/>
    </location>
</feature>
<dbReference type="Pfam" id="PF00158">
    <property type="entry name" value="Sigma54_activat"/>
    <property type="match status" value="1"/>
</dbReference>
<dbReference type="RefSeq" id="WP_084233810.1">
    <property type="nucleotide sequence ID" value="NZ_FWXW01000002.1"/>
</dbReference>
<evidence type="ECO:0000313" key="8">
    <source>
        <dbReference type="Proteomes" id="UP000192790"/>
    </source>
</evidence>
<dbReference type="InterPro" id="IPR002197">
    <property type="entry name" value="HTH_Fis"/>
</dbReference>
<dbReference type="OrthoDB" id="9803970at2"/>
<dbReference type="GO" id="GO:0043565">
    <property type="term" value="F:sequence-specific DNA binding"/>
    <property type="evidence" value="ECO:0007669"/>
    <property type="project" value="InterPro"/>
</dbReference>
<keyword evidence="7" id="KW-0238">DNA-binding</keyword>
<dbReference type="InterPro" id="IPR058031">
    <property type="entry name" value="AAA_lid_NorR"/>
</dbReference>
<dbReference type="GO" id="GO:0005524">
    <property type="term" value="F:ATP binding"/>
    <property type="evidence" value="ECO:0007669"/>
    <property type="project" value="UniProtKB-KW"/>
</dbReference>
<dbReference type="STRING" id="1122930.SAMN02745168_1184"/>
<dbReference type="SUPFAM" id="SSF46689">
    <property type="entry name" value="Homeodomain-like"/>
    <property type="match status" value="1"/>
</dbReference>
<dbReference type="CDD" id="cd00009">
    <property type="entry name" value="AAA"/>
    <property type="match status" value="1"/>
</dbReference>
<dbReference type="Pfam" id="PF25601">
    <property type="entry name" value="AAA_lid_14"/>
    <property type="match status" value="1"/>
</dbReference>
<dbReference type="InterPro" id="IPR025662">
    <property type="entry name" value="Sigma_54_int_dom_ATP-bd_1"/>
</dbReference>
<dbReference type="SMART" id="SM00382">
    <property type="entry name" value="AAA"/>
    <property type="match status" value="1"/>
</dbReference>
<keyword evidence="8" id="KW-1185">Reference proteome</keyword>
<evidence type="ECO:0000256" key="2">
    <source>
        <dbReference type="ARBA" id="ARBA00022840"/>
    </source>
</evidence>
<dbReference type="PANTHER" id="PTHR32071:SF57">
    <property type="entry name" value="C4-DICARBOXYLATE TRANSPORT TRANSCRIPTIONAL REGULATORY PROTEIN DCTD"/>
    <property type="match status" value="1"/>
</dbReference>
<keyword evidence="3" id="KW-0805">Transcription regulation</keyword>
<dbReference type="InterPro" id="IPR002078">
    <property type="entry name" value="Sigma_54_int"/>
</dbReference>
<name>A0A1W1ZK64_9FIRM</name>
<dbReference type="PROSITE" id="PS00675">
    <property type="entry name" value="SIGMA54_INTERACT_1"/>
    <property type="match status" value="1"/>
</dbReference>
<dbReference type="Gene3D" id="3.40.50.300">
    <property type="entry name" value="P-loop containing nucleotide triphosphate hydrolases"/>
    <property type="match status" value="1"/>
</dbReference>
<dbReference type="PROSITE" id="PS50045">
    <property type="entry name" value="SIGMA54_INTERACT_4"/>
    <property type="match status" value="1"/>
</dbReference>
<dbReference type="PROSITE" id="PS50112">
    <property type="entry name" value="PAS"/>
    <property type="match status" value="1"/>
</dbReference>
<dbReference type="PROSITE" id="PS00676">
    <property type="entry name" value="SIGMA54_INTERACT_2"/>
    <property type="match status" value="1"/>
</dbReference>
<feature type="domain" description="Sigma-54 factor interaction" evidence="5">
    <location>
        <begin position="168"/>
        <end position="398"/>
    </location>
</feature>
<dbReference type="Gene3D" id="1.10.8.60">
    <property type="match status" value="1"/>
</dbReference>
<dbReference type="Gene3D" id="3.30.450.20">
    <property type="entry name" value="PAS domain"/>
    <property type="match status" value="1"/>
</dbReference>
<keyword evidence="2" id="KW-0067">ATP-binding</keyword>
<reference evidence="7 8" key="1">
    <citation type="submission" date="2017-04" db="EMBL/GenBank/DDBJ databases">
        <authorList>
            <person name="Afonso C.L."/>
            <person name="Miller P.J."/>
            <person name="Scott M.A."/>
            <person name="Spackman E."/>
            <person name="Goraichik I."/>
            <person name="Dimitrov K.M."/>
            <person name="Suarez D.L."/>
            <person name="Swayne D.E."/>
        </authorList>
    </citation>
    <scope>NUCLEOTIDE SEQUENCE [LARGE SCALE GENOMIC DNA]</scope>
    <source>
        <strain evidence="7 8">DSM 12816</strain>
    </source>
</reference>
<dbReference type="SUPFAM" id="SSF52540">
    <property type="entry name" value="P-loop containing nucleoside triphosphate hydrolases"/>
    <property type="match status" value="1"/>
</dbReference>
<evidence type="ECO:0000313" key="7">
    <source>
        <dbReference type="EMBL" id="SMC48796.1"/>
    </source>
</evidence>
<organism evidence="7 8">
    <name type="scientific">Papillibacter cinnamivorans DSM 12816</name>
    <dbReference type="NCBI Taxonomy" id="1122930"/>
    <lineage>
        <taxon>Bacteria</taxon>
        <taxon>Bacillati</taxon>
        <taxon>Bacillota</taxon>
        <taxon>Clostridia</taxon>
        <taxon>Eubacteriales</taxon>
        <taxon>Oscillospiraceae</taxon>
        <taxon>Papillibacter</taxon>
    </lineage>
</organism>
<dbReference type="Pfam" id="PF02954">
    <property type="entry name" value="HTH_8"/>
    <property type="match status" value="1"/>
</dbReference>
<dbReference type="InterPro" id="IPR009057">
    <property type="entry name" value="Homeodomain-like_sf"/>
</dbReference>
<dbReference type="FunFam" id="3.40.50.300:FF:000006">
    <property type="entry name" value="DNA-binding transcriptional regulator NtrC"/>
    <property type="match status" value="1"/>
</dbReference>